<accession>A0AAE0RQW0</accession>
<sequence>MAEASTIKVEASESGESLEMESIQVNSIELKNEEDVESTNAAIKVEAFESDESSERGCVQVNSLVLKSEENTCTTMSEEHIEQDLHEAVLEEKVLLDEAGNQQESNGNNKDREESEKVLLDEAGNQQESNGNNKDREESEKVLLDEAGNQQESNGNNKDREESGNKIADLMVVDEDDDVRKLDESTETQGEKELADEKDTENMDQDREGRSERPDHPILATITVNIGPLRLEDLDSDQMRDILNYSKGYTLTFEKKEEGLLSKEKERARHEGYAEIPYLFYNDAYLMKTYNKLRNLRIDNRDLSVSFPEDFIKIAEECASRIRLKQEGRRKIQDMRRAKVETKKKSLFAKNIPPNIEEETLKAEFPGCTNVVIPKNSEGISVGFAVLEFETIEELTNCLETHDLKDIQNHKIRLSKIAFDEEPDGSQRKGRQYKGNQGRGNQKGNRQQRGNQRWQNRRRGNRQRDDRSHSGERRSPRNDQSRRRDGPMPPPLMGNISTWSRYDNSRGSGESGYNRQDNRGPKRSRSPDGRDQRRFRGEGSYGRMEDSRQRGDARQGNDSGWGGPANTGRSRSPDGETEATLAYLRQQLTVMEKKLVHSQAMPAAGPVPSPGRSYGSGGHTGLPPAGPVSSSGRSYGSGYGSGGIAAVPPSGPVSSSGRSYGGGYGSGGHAGGVGGYSSSTQASGYGNSVRPVIGYPTSGYTSGSYTTSGYSYSGYGSGNHTSADSLLGTYPAYPSGGQPRSGGGSSRIEDAYNNFMNSISGR</sequence>
<feature type="compositionally biased region" description="Low complexity" evidence="2">
    <location>
        <begin position="433"/>
        <end position="454"/>
    </location>
</feature>
<evidence type="ECO:0000256" key="1">
    <source>
        <dbReference type="PROSITE-ProRule" id="PRU00176"/>
    </source>
</evidence>
<dbReference type="SMART" id="SM00360">
    <property type="entry name" value="RRM"/>
    <property type="match status" value="1"/>
</dbReference>
<feature type="region of interest" description="Disordered" evidence="2">
    <location>
        <begin position="92"/>
        <end position="214"/>
    </location>
</feature>
<dbReference type="GO" id="GO:0003723">
    <property type="term" value="F:RNA binding"/>
    <property type="evidence" value="ECO:0007669"/>
    <property type="project" value="UniProtKB-UniRule"/>
</dbReference>
<dbReference type="Gene3D" id="3.30.70.330">
    <property type="match status" value="1"/>
</dbReference>
<reference evidence="4" key="1">
    <citation type="journal article" date="2021" name="Genome Biol. Evol.">
        <title>A High-Quality Reference Genome for a Parasitic Bivalve with Doubly Uniparental Inheritance (Bivalvia: Unionida).</title>
        <authorList>
            <person name="Smith C.H."/>
        </authorList>
    </citation>
    <scope>NUCLEOTIDE SEQUENCE</scope>
    <source>
        <strain evidence="4">CHS0354</strain>
    </source>
</reference>
<dbReference type="Proteomes" id="UP001195483">
    <property type="component" value="Unassembled WGS sequence"/>
</dbReference>
<evidence type="ECO:0000259" key="3">
    <source>
        <dbReference type="PROSITE" id="PS50102"/>
    </source>
</evidence>
<evidence type="ECO:0000256" key="2">
    <source>
        <dbReference type="SAM" id="MobiDB-lite"/>
    </source>
</evidence>
<dbReference type="Pfam" id="PF00076">
    <property type="entry name" value="RRM_1"/>
    <property type="match status" value="1"/>
</dbReference>
<keyword evidence="1" id="KW-0694">RNA-binding</keyword>
<feature type="compositionally biased region" description="Basic and acidic residues" evidence="2">
    <location>
        <begin position="462"/>
        <end position="486"/>
    </location>
</feature>
<feature type="compositionally biased region" description="Basic and acidic residues" evidence="2">
    <location>
        <begin position="109"/>
        <end position="120"/>
    </location>
</feature>
<proteinExistence type="predicted"/>
<dbReference type="SUPFAM" id="SSF54928">
    <property type="entry name" value="RNA-binding domain, RBD"/>
    <property type="match status" value="1"/>
</dbReference>
<name>A0AAE0RQW0_9BIVA</name>
<evidence type="ECO:0000313" key="4">
    <source>
        <dbReference type="EMBL" id="KAK3578036.1"/>
    </source>
</evidence>
<keyword evidence="5" id="KW-1185">Reference proteome</keyword>
<dbReference type="EMBL" id="JAEAOA010000458">
    <property type="protein sequence ID" value="KAK3578036.1"/>
    <property type="molecule type" value="Genomic_DNA"/>
</dbReference>
<dbReference type="CDD" id="cd00590">
    <property type="entry name" value="RRM_SF"/>
    <property type="match status" value="1"/>
</dbReference>
<feature type="compositionally biased region" description="Basic and acidic residues" evidence="2">
    <location>
        <begin position="516"/>
        <end position="555"/>
    </location>
</feature>
<reference evidence="4" key="3">
    <citation type="submission" date="2023-05" db="EMBL/GenBank/DDBJ databases">
        <authorList>
            <person name="Smith C.H."/>
        </authorList>
    </citation>
    <scope>NUCLEOTIDE SEQUENCE</scope>
    <source>
        <strain evidence="4">CHS0354</strain>
        <tissue evidence="4">Mantle</tissue>
    </source>
</reference>
<dbReference type="InterPro" id="IPR000504">
    <property type="entry name" value="RRM_dom"/>
</dbReference>
<feature type="region of interest" description="Disordered" evidence="2">
    <location>
        <begin position="730"/>
        <end position="750"/>
    </location>
</feature>
<comment type="caution">
    <text evidence="4">The sequence shown here is derived from an EMBL/GenBank/DDBJ whole genome shotgun (WGS) entry which is preliminary data.</text>
</comment>
<organism evidence="4 5">
    <name type="scientific">Potamilus streckersoni</name>
    <dbReference type="NCBI Taxonomy" id="2493646"/>
    <lineage>
        <taxon>Eukaryota</taxon>
        <taxon>Metazoa</taxon>
        <taxon>Spiralia</taxon>
        <taxon>Lophotrochozoa</taxon>
        <taxon>Mollusca</taxon>
        <taxon>Bivalvia</taxon>
        <taxon>Autobranchia</taxon>
        <taxon>Heteroconchia</taxon>
        <taxon>Palaeoheterodonta</taxon>
        <taxon>Unionida</taxon>
        <taxon>Unionoidea</taxon>
        <taxon>Unionidae</taxon>
        <taxon>Ambleminae</taxon>
        <taxon>Lampsilini</taxon>
        <taxon>Potamilus</taxon>
    </lineage>
</organism>
<feature type="compositionally biased region" description="Basic and acidic residues" evidence="2">
    <location>
        <begin position="133"/>
        <end position="144"/>
    </location>
</feature>
<feature type="domain" description="RRM" evidence="3">
    <location>
        <begin position="345"/>
        <end position="422"/>
    </location>
</feature>
<feature type="region of interest" description="Disordered" evidence="2">
    <location>
        <begin position="1"/>
        <end position="20"/>
    </location>
</feature>
<dbReference type="PROSITE" id="PS50102">
    <property type="entry name" value="RRM"/>
    <property type="match status" value="1"/>
</dbReference>
<evidence type="ECO:0000313" key="5">
    <source>
        <dbReference type="Proteomes" id="UP001195483"/>
    </source>
</evidence>
<feature type="compositionally biased region" description="Basic and acidic residues" evidence="2">
    <location>
        <begin position="178"/>
        <end position="214"/>
    </location>
</feature>
<gene>
    <name evidence="4" type="ORF">CHS0354_006715</name>
</gene>
<dbReference type="InterPro" id="IPR035979">
    <property type="entry name" value="RBD_domain_sf"/>
</dbReference>
<feature type="region of interest" description="Disordered" evidence="2">
    <location>
        <begin position="418"/>
        <end position="577"/>
    </location>
</feature>
<feature type="compositionally biased region" description="Polar residues" evidence="2">
    <location>
        <begin position="495"/>
        <end position="515"/>
    </location>
</feature>
<feature type="region of interest" description="Disordered" evidence="2">
    <location>
        <begin position="599"/>
        <end position="636"/>
    </location>
</feature>
<dbReference type="AlphaFoldDB" id="A0AAE0RQW0"/>
<protein>
    <recommendedName>
        <fullName evidence="3">RRM domain-containing protein</fullName>
    </recommendedName>
</protein>
<reference evidence="4" key="2">
    <citation type="journal article" date="2021" name="Genome Biol. Evol.">
        <title>Developing a high-quality reference genome for a parasitic bivalve with doubly uniparental inheritance (Bivalvia: Unionida).</title>
        <authorList>
            <person name="Smith C.H."/>
        </authorList>
    </citation>
    <scope>NUCLEOTIDE SEQUENCE</scope>
    <source>
        <strain evidence="4">CHS0354</strain>
        <tissue evidence="4">Mantle</tissue>
    </source>
</reference>
<dbReference type="InterPro" id="IPR012677">
    <property type="entry name" value="Nucleotide-bd_a/b_plait_sf"/>
</dbReference>